<dbReference type="InterPro" id="IPR050309">
    <property type="entry name" value="Type-B_Carboxylest/Lipase"/>
</dbReference>
<dbReference type="GO" id="GO:0016787">
    <property type="term" value="F:hydrolase activity"/>
    <property type="evidence" value="ECO:0007669"/>
    <property type="project" value="UniProtKB-KW"/>
</dbReference>
<evidence type="ECO:0000256" key="1">
    <source>
        <dbReference type="ARBA" id="ARBA00005964"/>
    </source>
</evidence>
<dbReference type="PROSITE" id="PS00122">
    <property type="entry name" value="CARBOXYLESTERASE_B_1"/>
    <property type="match status" value="1"/>
</dbReference>
<evidence type="ECO:0000259" key="4">
    <source>
        <dbReference type="Pfam" id="PF00135"/>
    </source>
</evidence>
<evidence type="ECO:0000313" key="6">
    <source>
        <dbReference type="Proteomes" id="UP000294360"/>
    </source>
</evidence>
<dbReference type="PANTHER" id="PTHR11559">
    <property type="entry name" value="CARBOXYLESTERASE"/>
    <property type="match status" value="1"/>
</dbReference>
<dbReference type="Gene3D" id="3.40.50.1820">
    <property type="entry name" value="alpha/beta hydrolase"/>
    <property type="match status" value="1"/>
</dbReference>
<organism evidence="5 6">
    <name type="scientific">Methylocella tundrae</name>
    <dbReference type="NCBI Taxonomy" id="227605"/>
    <lineage>
        <taxon>Bacteria</taxon>
        <taxon>Pseudomonadati</taxon>
        <taxon>Pseudomonadota</taxon>
        <taxon>Alphaproteobacteria</taxon>
        <taxon>Hyphomicrobiales</taxon>
        <taxon>Beijerinckiaceae</taxon>
        <taxon>Methylocella</taxon>
    </lineage>
</organism>
<feature type="domain" description="Carboxylesterase type B" evidence="4">
    <location>
        <begin position="51"/>
        <end position="567"/>
    </location>
</feature>
<evidence type="ECO:0000256" key="3">
    <source>
        <dbReference type="RuleBase" id="RU361235"/>
    </source>
</evidence>
<dbReference type="InterPro" id="IPR029058">
    <property type="entry name" value="AB_hydrolase_fold"/>
</dbReference>
<accession>A0A4U8Z1V2</accession>
<dbReference type="InterPro" id="IPR019819">
    <property type="entry name" value="Carboxylesterase_B_CS"/>
</dbReference>
<dbReference type="Proteomes" id="UP000294360">
    <property type="component" value="Chromosome"/>
</dbReference>
<dbReference type="Pfam" id="PF00135">
    <property type="entry name" value="COesterase"/>
    <property type="match status" value="1"/>
</dbReference>
<evidence type="ECO:0000313" key="5">
    <source>
        <dbReference type="EMBL" id="VFU09276.1"/>
    </source>
</evidence>
<dbReference type="KEGG" id="mtun:MTUNDRAET4_2383"/>
<dbReference type="SUPFAM" id="SSF53474">
    <property type="entry name" value="alpha/beta-Hydrolases"/>
    <property type="match status" value="1"/>
</dbReference>
<name>A0A4U8Z1V2_METTU</name>
<gene>
    <name evidence="5" type="ORF">MTUNDRAET4_2383</name>
</gene>
<comment type="similarity">
    <text evidence="1 3">Belongs to the type-B carboxylesterase/lipase family.</text>
</comment>
<sequence length="574" mass="61835">MLKRSERRCARSPAQTVKRRVRESVGMALGVCAFAGVLTAPMQARAANPLRVETKEGPVKGFLKNGVAEFLGIPYAEPPLGNLRWKPPRKHAPWTNVLQATAYGPTCAQITTLGVFAGPANTNEDCLYLNVFTPNVDPAAKEKLPVIFWIHGGGNVDGESNDYDGAKLAAQGHTVVVTINYRLNLFGFMAHPAIDAEGHLFGNYGILDQQAALRWVKHNIAQFGGDKNNVTVGGQSAGASDTASNMVSPLAAGLFHRAILESGVSYFSGLTPLPLAESKGTAFAVAAGCGSGSDAATAKCLRSLTAQQITTLSGTESGNGPYITYLVQDGQILPTSFTSAFQTGQFNHMPVMNGTVQDEGNFSLGITEYFKNPRVPFTATDFTNLVTNTYSGNAGPAGSPPAYPAGTVQAVLAHYPLYAYTTPQLAMDAVTTDVSACRSLRASDLLANQVPVYGYEFQERTAPYYFPKMPGFQPLAYHTADIQFLFPLYHGGPDGITHQLNNKQQDLSDQLVIAWTNFAWTGNPNGLGNSPWPRYKGKTGYYLSQDIPTLSTFTKAQFVAAHKCDFWQTILIYN</sequence>
<dbReference type="AlphaFoldDB" id="A0A4U8Z1V2"/>
<dbReference type="PROSITE" id="PS00941">
    <property type="entry name" value="CARBOXYLESTERASE_B_2"/>
    <property type="match status" value="1"/>
</dbReference>
<dbReference type="InterPro" id="IPR002018">
    <property type="entry name" value="CarbesteraseB"/>
</dbReference>
<reference evidence="5 6" key="1">
    <citation type="submission" date="2019-03" db="EMBL/GenBank/DDBJ databases">
        <authorList>
            <person name="Kox A.R. M."/>
        </authorList>
    </citation>
    <scope>NUCLEOTIDE SEQUENCE [LARGE SCALE GENOMIC DNA]</scope>
    <source>
        <strain evidence="5">MTUNDRAET4 annotated genome</strain>
    </source>
</reference>
<evidence type="ECO:0000256" key="2">
    <source>
        <dbReference type="ARBA" id="ARBA00022801"/>
    </source>
</evidence>
<dbReference type="InterPro" id="IPR019826">
    <property type="entry name" value="Carboxylesterase_B_AS"/>
</dbReference>
<dbReference type="EC" id="3.1.1.-" evidence="3"/>
<dbReference type="EMBL" id="LR536450">
    <property type="protein sequence ID" value="VFU09276.1"/>
    <property type="molecule type" value="Genomic_DNA"/>
</dbReference>
<keyword evidence="2 3" id="KW-0378">Hydrolase</keyword>
<dbReference type="OrthoDB" id="9775851at2"/>
<proteinExistence type="inferred from homology"/>
<protein>
    <recommendedName>
        <fullName evidence="3">Carboxylic ester hydrolase</fullName>
        <ecNumber evidence="3">3.1.1.-</ecNumber>
    </recommendedName>
</protein>